<gene>
    <name evidence="2" type="ORF">PCOR1329_LOCUS54785</name>
</gene>
<evidence type="ECO:0000313" key="2">
    <source>
        <dbReference type="EMBL" id="CAK0867982.1"/>
    </source>
</evidence>
<name>A0ABN9V5N5_9DINO</name>
<keyword evidence="3" id="KW-1185">Reference proteome</keyword>
<dbReference type="InterPro" id="IPR032675">
    <property type="entry name" value="LRR_dom_sf"/>
</dbReference>
<comment type="caution">
    <text evidence="2">The sequence shown here is derived from an EMBL/GenBank/DDBJ whole genome shotgun (WGS) entry which is preliminary data.</text>
</comment>
<dbReference type="Proteomes" id="UP001189429">
    <property type="component" value="Unassembled WGS sequence"/>
</dbReference>
<proteinExistence type="predicted"/>
<evidence type="ECO:0000256" key="1">
    <source>
        <dbReference type="SAM" id="MobiDB-lite"/>
    </source>
</evidence>
<feature type="compositionally biased region" description="Pro residues" evidence="1">
    <location>
        <begin position="1"/>
        <end position="11"/>
    </location>
</feature>
<dbReference type="Gene3D" id="3.80.10.10">
    <property type="entry name" value="Ribonuclease Inhibitor"/>
    <property type="match status" value="1"/>
</dbReference>
<feature type="region of interest" description="Disordered" evidence="1">
    <location>
        <begin position="1"/>
        <end position="28"/>
    </location>
</feature>
<dbReference type="SUPFAM" id="SSF52047">
    <property type="entry name" value="RNI-like"/>
    <property type="match status" value="1"/>
</dbReference>
<evidence type="ECO:0000313" key="3">
    <source>
        <dbReference type="Proteomes" id="UP001189429"/>
    </source>
</evidence>
<sequence length="269" mass="27311">MPRGPSPPPPRAAGAAVRRARGGGGEPAGPARTYLRACARLGCAPSAGLAEDLAARSALIVDLRTCDAGTLAAVRAVLGEASANGLRQVVLMDGITSLGSDPAYQRLVEARRRRACRGSLGAPALRALAASLGPFLAGRGRGLVVLDLAGAPLGRERPGAFGPIVAGLREGRGRQLQWLGLGGCLIGDAGLAALLPWLAGRGCPAPSLEALVLARNGLTDVCLVRALLRSRARLFAQHRAAPLRLLDLSGNPRLGDQALSAPGSGVPPA</sequence>
<evidence type="ECO:0008006" key="4">
    <source>
        <dbReference type="Google" id="ProtNLM"/>
    </source>
</evidence>
<reference evidence="2" key="1">
    <citation type="submission" date="2023-10" db="EMBL/GenBank/DDBJ databases">
        <authorList>
            <person name="Chen Y."/>
            <person name="Shah S."/>
            <person name="Dougan E. K."/>
            <person name="Thang M."/>
            <person name="Chan C."/>
        </authorList>
    </citation>
    <scope>NUCLEOTIDE SEQUENCE [LARGE SCALE GENOMIC DNA]</scope>
</reference>
<organism evidence="2 3">
    <name type="scientific">Prorocentrum cordatum</name>
    <dbReference type="NCBI Taxonomy" id="2364126"/>
    <lineage>
        <taxon>Eukaryota</taxon>
        <taxon>Sar</taxon>
        <taxon>Alveolata</taxon>
        <taxon>Dinophyceae</taxon>
        <taxon>Prorocentrales</taxon>
        <taxon>Prorocentraceae</taxon>
        <taxon>Prorocentrum</taxon>
    </lineage>
</organism>
<protein>
    <recommendedName>
        <fullName evidence="4">Distal membrane arm assembly complex 2-like protein</fullName>
    </recommendedName>
</protein>
<accession>A0ABN9V5N5</accession>
<dbReference type="EMBL" id="CAUYUJ010016701">
    <property type="protein sequence ID" value="CAK0867982.1"/>
    <property type="molecule type" value="Genomic_DNA"/>
</dbReference>
<feature type="non-terminal residue" evidence="2">
    <location>
        <position position="269"/>
    </location>
</feature>